<evidence type="ECO:0008006" key="5">
    <source>
        <dbReference type="Google" id="ProtNLM"/>
    </source>
</evidence>
<dbReference type="EMBL" id="CCKQ01010435">
    <property type="protein sequence ID" value="CDW81944.1"/>
    <property type="molecule type" value="Genomic_DNA"/>
</dbReference>
<dbReference type="InParanoid" id="A0A078AIB0"/>
<evidence type="ECO:0000313" key="4">
    <source>
        <dbReference type="Proteomes" id="UP000039865"/>
    </source>
</evidence>
<keyword evidence="4" id="KW-1185">Reference proteome</keyword>
<protein>
    <recommendedName>
        <fullName evidence="5">Transmembrane protein</fullName>
    </recommendedName>
</protein>
<accession>A0A078AIB0</accession>
<proteinExistence type="predicted"/>
<evidence type="ECO:0000313" key="3">
    <source>
        <dbReference type="EMBL" id="CDW81944.1"/>
    </source>
</evidence>
<keyword evidence="1" id="KW-0472">Membrane</keyword>
<gene>
    <name evidence="3" type="primary">Contig15661.g16685</name>
    <name evidence="3" type="ORF">STYLEM_10968</name>
</gene>
<name>A0A078AIB0_STYLE</name>
<feature type="chain" id="PRO_5005410434" description="Transmembrane protein" evidence="2">
    <location>
        <begin position="24"/>
        <end position="1954"/>
    </location>
</feature>
<organism evidence="3 4">
    <name type="scientific">Stylonychia lemnae</name>
    <name type="common">Ciliate</name>
    <dbReference type="NCBI Taxonomy" id="5949"/>
    <lineage>
        <taxon>Eukaryota</taxon>
        <taxon>Sar</taxon>
        <taxon>Alveolata</taxon>
        <taxon>Ciliophora</taxon>
        <taxon>Intramacronucleata</taxon>
        <taxon>Spirotrichea</taxon>
        <taxon>Stichotrichia</taxon>
        <taxon>Sporadotrichida</taxon>
        <taxon>Oxytrichidae</taxon>
        <taxon>Stylonychinae</taxon>
        <taxon>Stylonychia</taxon>
    </lineage>
</organism>
<evidence type="ECO:0000256" key="2">
    <source>
        <dbReference type="SAM" id="SignalP"/>
    </source>
</evidence>
<reference evidence="3 4" key="1">
    <citation type="submission" date="2014-06" db="EMBL/GenBank/DDBJ databases">
        <authorList>
            <person name="Swart Estienne"/>
        </authorList>
    </citation>
    <scope>NUCLEOTIDE SEQUENCE [LARGE SCALE GENOMIC DNA]</scope>
    <source>
        <strain evidence="3 4">130c</strain>
    </source>
</reference>
<keyword evidence="2" id="KW-0732">Signal</keyword>
<feature type="transmembrane region" description="Helical" evidence="1">
    <location>
        <begin position="1890"/>
        <end position="1914"/>
    </location>
</feature>
<dbReference type="Proteomes" id="UP000039865">
    <property type="component" value="Unassembled WGS sequence"/>
</dbReference>
<sequence>MRETTSFPLLALLLVGTVSLTSHEYSNNGMERYLASTSKSINLNELYDGKLKGSQDQNWAYYTLNLADQISQDLSYKDNKVDLVIQLSQKGTVFTDSSLFINLNSELPNLNQFSMQCSFFGEDFCVINGKELEMTSLITIGVFCREQCEYELQGELTEELVFQPNKFQKLYFKENQERIIKFTIPNDENITTIEISGVNQNKFDKFNMIMANNNQMPNSDNSLYLRPAWENGYVGKFTENCFCFCRGCNYTVLISSDKEGYITVGAKVHGYTVDITSSEGVIYDSVLNFQAQCYSYQVRFADKDLRIKLESYAGDPDVYINPIWIPPQLSESAFNSRDHFQNEELILTPAERQRANAVTGQYYICVWGQQASTYKIQVLNENHDVFLVSGLSQSGYVMPNETSIHYFRDPLLADPSISIEISMHIMIGKARLKSKLCQIEAGAPLSSFKDSCTYTFEDLFQEDPDEKLIQDHIGSESVKNDVNICKMEKPNNKRAPEVTCVWVIGIIGLAEYETHFSVLVKTNKPEEHTKLRQGVPFQSEIKENDPNYFSIHINDPKVKRLIIQLTTIHGDPDIFVSRFTKTPSYWEFEGRSIRCGMYPEIIQYIKDENNEAFKTLVGDFYVNVFSYTQSTYSLVYYVETDEGVISAVQLLMGQKQKGVLKTTQESLVYEFELVNSMKEEVEIRLISENGQFNYYLGRGFIPDEKSYTTKGTEINQIVFESQNETADLKTTYYVRVVPYQASVLIEDQIKDSAGMAYVYTIAYYEQGSFIHLPYGVPMRGQVNNDSLHYFYVDIQGKSDYEITLTAISGNPDLGISLDSRMKFPDRFQNTFVSQNVLIPDTVVITQDQIKQFESENGIKATQIFISIFTNDTKASTYTIMTNKKDAFNPVLLTNGQSQSGTIDAGESKFYYFKTGSDMPLYASLIPKKGNPDLSISIIKNFSESRYSWQKYADLPYFKSKVQFGADIIYLNTNNTLFKDGCGASCILLIQVTNANKDSEAYYRLSMTRDILELIENTQIQDSIQEVSMYKYYRFYKSCEECEIDITITPLQSSSTMLLMADFEVKSRLPTHQSNPKWYLNAFQQSTLKITPNSTIINNAKKTNTQIPIELSSIGMYTIGVHSHQNASFLLSVQIIDLANSNQEDALIIRKVFLGETQDIDLNSREIKYLYFENWVNASIRLQFLPIQDSPSKINNLEFDFRVTTMESRKQVPKHDSDLIYKKWKTNRVKTSIDLQNQKTDTLEIGNNDPDVDFCVQCFFIIRIENLKKEKQQNGRLIITQDNEHGGLGFKSNLIVGRPYVLKLRQYQQTQFNFMLNYGFQAELDVQYFTGNADYEIKDWTDNSIFFPSIGNQDQELLEFTETKSSIKAVLKQLVAGRVYQLIVIARQDLHASILLSQDNDLTVVSDGVTKSVYFSSKSSMESKYFLYLPPSPKFQLAVSAATNTFDVYYYVSIKQINTRGEISQKDKIQSATANGSSGNKRDLLFGIKKKNKKDEVVDTLKSILPQMSDLSDNSTLSSNKGGSASNDLLTMDISNIENSLMGLMFWRNFKNAKNFDFTLKSTNTKGGMALFDVFPIELAHEDNLLLIKVDIIKGYNDTADVQLTLSGSEIQLLLPGTTVKGHVSNWNQTYKIYEIYVNQNQLFNNENTDLYIQVTPCSGKVDFYVSENYLTLFNRDKQVSSIDLKSNEKFGMESARVRNIKGKEVLYVGIQSSNEFYQDLKQKVDSYFEIRTELIRNSQDDIMDSYMFKDSTNELEVKFDEKDPDNVIVNWSKIFYKQNQDSFIGSSSKFSAAKDVQYQLYAGTKDHARYSMNSQCAIEHSEMYDIFTIFMNPEDMQTSNQIRLQRQDIESIKVLGLIAKVKDPVTGQVINLAYEPLNFNPDNFGVKVQMAHLAIFAVVSIIVVVLLILIICCLRKKSLIMAKRLQSEQYAQQNFSTVGIENPNLTKDDSRDEI</sequence>
<keyword evidence="1" id="KW-1133">Transmembrane helix</keyword>
<dbReference type="OrthoDB" id="422728at2759"/>
<keyword evidence="1" id="KW-0812">Transmembrane</keyword>
<evidence type="ECO:0000256" key="1">
    <source>
        <dbReference type="SAM" id="Phobius"/>
    </source>
</evidence>
<feature type="signal peptide" evidence="2">
    <location>
        <begin position="1"/>
        <end position="23"/>
    </location>
</feature>